<dbReference type="AlphaFoldDB" id="A0AAV2DL44"/>
<evidence type="ECO:0000313" key="1">
    <source>
        <dbReference type="EMBL" id="CAL1374549.1"/>
    </source>
</evidence>
<sequence length="100" mass="11582">MQNPPDTEVMMRICVDLTRASIPLGLADQIRYSYSYSYSRDDYALKLCFCFCTGSIQWVTERLNFIRALGQEFTWILMIERDIVSTLLISKISSALAWNL</sequence>
<keyword evidence="2" id="KW-1185">Reference proteome</keyword>
<dbReference type="EMBL" id="OZ034816">
    <property type="protein sequence ID" value="CAL1374549.1"/>
    <property type="molecule type" value="Genomic_DNA"/>
</dbReference>
<evidence type="ECO:0000313" key="2">
    <source>
        <dbReference type="Proteomes" id="UP001497516"/>
    </source>
</evidence>
<protein>
    <submittedName>
        <fullName evidence="1">Uncharacterized protein</fullName>
    </submittedName>
</protein>
<reference evidence="1 2" key="1">
    <citation type="submission" date="2024-04" db="EMBL/GenBank/DDBJ databases">
        <authorList>
            <person name="Fracassetti M."/>
        </authorList>
    </citation>
    <scope>NUCLEOTIDE SEQUENCE [LARGE SCALE GENOMIC DNA]</scope>
</reference>
<name>A0AAV2DL44_9ROSI</name>
<accession>A0AAV2DL44</accession>
<organism evidence="1 2">
    <name type="scientific">Linum trigynum</name>
    <dbReference type="NCBI Taxonomy" id="586398"/>
    <lineage>
        <taxon>Eukaryota</taxon>
        <taxon>Viridiplantae</taxon>
        <taxon>Streptophyta</taxon>
        <taxon>Embryophyta</taxon>
        <taxon>Tracheophyta</taxon>
        <taxon>Spermatophyta</taxon>
        <taxon>Magnoliopsida</taxon>
        <taxon>eudicotyledons</taxon>
        <taxon>Gunneridae</taxon>
        <taxon>Pentapetalae</taxon>
        <taxon>rosids</taxon>
        <taxon>fabids</taxon>
        <taxon>Malpighiales</taxon>
        <taxon>Linaceae</taxon>
        <taxon>Linum</taxon>
    </lineage>
</organism>
<gene>
    <name evidence="1" type="ORF">LTRI10_LOCUS16407</name>
</gene>
<dbReference type="Proteomes" id="UP001497516">
    <property type="component" value="Chromosome 3"/>
</dbReference>
<proteinExistence type="predicted"/>